<evidence type="ECO:0000256" key="2">
    <source>
        <dbReference type="ARBA" id="ARBA00006484"/>
    </source>
</evidence>
<keyword evidence="7" id="KW-1185">Reference proteome</keyword>
<name>A0AAW1RTB4_9CHLO</name>
<dbReference type="PANTHER" id="PTHR42879:SF2">
    <property type="entry name" value="3-OXOACYL-[ACYL-CARRIER-PROTEIN] REDUCTASE FABG"/>
    <property type="match status" value="1"/>
</dbReference>
<comment type="similarity">
    <text evidence="2 5">Belongs to the short-chain dehydrogenases/reductases (SDR) family.</text>
</comment>
<dbReference type="Gene3D" id="3.40.50.720">
    <property type="entry name" value="NAD(P)-binding Rossmann-like Domain"/>
    <property type="match status" value="1"/>
</dbReference>
<dbReference type="PRINTS" id="PR00081">
    <property type="entry name" value="GDHRDH"/>
</dbReference>
<dbReference type="Proteomes" id="UP001438707">
    <property type="component" value="Unassembled WGS sequence"/>
</dbReference>
<sequence length="268" mass="28787">MALNLTQQLTGKVALVTGSTQGIGHGMLRGLAQAGVSVVMHGLVQRDELETKLKSITEETGVRTGHSSADLTNPAEIRQMIKDVQEEFGRLDILVNNAGIQHVAPVHEFPDDKWDALIAILLSSAFHTTKAALPFMLEQGWGRIINTGSMHALVASPYKSAYNAAKHGIAGFTKTVGLELAQKGNITCNAICPGYVFTDLVRNQLEATAKARGIPKDQVINDVLLADQPTKRFVEPEEIAALVRHLCSNEAKSITGACLSIDGGWTAR</sequence>
<dbReference type="InterPro" id="IPR050259">
    <property type="entry name" value="SDR"/>
</dbReference>
<comment type="pathway">
    <text evidence="1">Lipid metabolism; fatty acid biosynthesis.</text>
</comment>
<dbReference type="PRINTS" id="PR00080">
    <property type="entry name" value="SDRFAMILY"/>
</dbReference>
<dbReference type="EMBL" id="JALJOS010000007">
    <property type="protein sequence ID" value="KAK9836748.1"/>
    <property type="molecule type" value="Genomic_DNA"/>
</dbReference>
<dbReference type="NCBIfam" id="TIGR01963">
    <property type="entry name" value="PHB_DH"/>
    <property type="match status" value="1"/>
</dbReference>
<dbReference type="InterPro" id="IPR036291">
    <property type="entry name" value="NAD(P)-bd_dom_sf"/>
</dbReference>
<dbReference type="InterPro" id="IPR020904">
    <property type="entry name" value="Sc_DH/Rdtase_CS"/>
</dbReference>
<evidence type="ECO:0000256" key="5">
    <source>
        <dbReference type="RuleBase" id="RU000363"/>
    </source>
</evidence>
<comment type="catalytic activity">
    <reaction evidence="4">
        <text>a (3R)-hydroxyacyl-[ACP] + NADP(+) = a 3-oxoacyl-[ACP] + NADPH + H(+)</text>
        <dbReference type="Rhea" id="RHEA:17397"/>
        <dbReference type="Rhea" id="RHEA-COMP:9916"/>
        <dbReference type="Rhea" id="RHEA-COMP:9945"/>
        <dbReference type="ChEBI" id="CHEBI:15378"/>
        <dbReference type="ChEBI" id="CHEBI:57783"/>
        <dbReference type="ChEBI" id="CHEBI:58349"/>
        <dbReference type="ChEBI" id="CHEBI:78776"/>
        <dbReference type="ChEBI" id="CHEBI:78827"/>
        <dbReference type="EC" id="1.1.1.100"/>
    </reaction>
</comment>
<proteinExistence type="inferred from homology"/>
<dbReference type="PROSITE" id="PS00061">
    <property type="entry name" value="ADH_SHORT"/>
    <property type="match status" value="1"/>
</dbReference>
<dbReference type="SUPFAM" id="SSF51735">
    <property type="entry name" value="NAD(P)-binding Rossmann-fold domains"/>
    <property type="match status" value="1"/>
</dbReference>
<evidence type="ECO:0000256" key="3">
    <source>
        <dbReference type="ARBA" id="ARBA00012948"/>
    </source>
</evidence>
<accession>A0AAW1RTB4</accession>
<dbReference type="GO" id="GO:0004316">
    <property type="term" value="F:3-oxoacyl-[acyl-carrier-protein] reductase (NADPH) activity"/>
    <property type="evidence" value="ECO:0007669"/>
    <property type="project" value="UniProtKB-EC"/>
</dbReference>
<dbReference type="FunFam" id="3.40.50.720:FF:000084">
    <property type="entry name" value="Short-chain dehydrogenase reductase"/>
    <property type="match status" value="1"/>
</dbReference>
<gene>
    <name evidence="6" type="ORF">WJX74_007399</name>
</gene>
<dbReference type="PANTHER" id="PTHR42879">
    <property type="entry name" value="3-OXOACYL-(ACYL-CARRIER-PROTEIN) REDUCTASE"/>
    <property type="match status" value="1"/>
</dbReference>
<protein>
    <recommendedName>
        <fullName evidence="3">3-oxoacyl-[acyl-carrier-protein] reductase</fullName>
        <ecNumber evidence="3">1.1.1.100</ecNumber>
    </recommendedName>
</protein>
<dbReference type="InterPro" id="IPR011294">
    <property type="entry name" value="3-OHbutyrate_DH"/>
</dbReference>
<organism evidence="6 7">
    <name type="scientific">Apatococcus lobatus</name>
    <dbReference type="NCBI Taxonomy" id="904363"/>
    <lineage>
        <taxon>Eukaryota</taxon>
        <taxon>Viridiplantae</taxon>
        <taxon>Chlorophyta</taxon>
        <taxon>core chlorophytes</taxon>
        <taxon>Trebouxiophyceae</taxon>
        <taxon>Chlorellales</taxon>
        <taxon>Chlorellaceae</taxon>
        <taxon>Apatococcus</taxon>
    </lineage>
</organism>
<dbReference type="NCBIfam" id="NF009093">
    <property type="entry name" value="PRK12429.1"/>
    <property type="match status" value="1"/>
</dbReference>
<dbReference type="GO" id="GO:0032787">
    <property type="term" value="P:monocarboxylic acid metabolic process"/>
    <property type="evidence" value="ECO:0007669"/>
    <property type="project" value="UniProtKB-ARBA"/>
</dbReference>
<evidence type="ECO:0000256" key="1">
    <source>
        <dbReference type="ARBA" id="ARBA00005194"/>
    </source>
</evidence>
<reference evidence="6 7" key="1">
    <citation type="journal article" date="2024" name="Nat. Commun.">
        <title>Phylogenomics reveals the evolutionary origins of lichenization in chlorophyte algae.</title>
        <authorList>
            <person name="Puginier C."/>
            <person name="Libourel C."/>
            <person name="Otte J."/>
            <person name="Skaloud P."/>
            <person name="Haon M."/>
            <person name="Grisel S."/>
            <person name="Petersen M."/>
            <person name="Berrin J.G."/>
            <person name="Delaux P.M."/>
            <person name="Dal Grande F."/>
            <person name="Keller J."/>
        </authorList>
    </citation>
    <scope>NUCLEOTIDE SEQUENCE [LARGE SCALE GENOMIC DNA]</scope>
    <source>
        <strain evidence="6 7">SAG 2145</strain>
    </source>
</reference>
<comment type="caution">
    <text evidence="6">The sequence shown here is derived from an EMBL/GenBank/DDBJ whole genome shotgun (WGS) entry which is preliminary data.</text>
</comment>
<dbReference type="InterPro" id="IPR002347">
    <property type="entry name" value="SDR_fam"/>
</dbReference>
<evidence type="ECO:0000313" key="7">
    <source>
        <dbReference type="Proteomes" id="UP001438707"/>
    </source>
</evidence>
<dbReference type="GO" id="GO:0003858">
    <property type="term" value="F:3-hydroxybutyrate dehydrogenase activity"/>
    <property type="evidence" value="ECO:0007669"/>
    <property type="project" value="InterPro"/>
</dbReference>
<evidence type="ECO:0000256" key="4">
    <source>
        <dbReference type="ARBA" id="ARBA00048508"/>
    </source>
</evidence>
<dbReference type="Pfam" id="PF00106">
    <property type="entry name" value="adh_short"/>
    <property type="match status" value="1"/>
</dbReference>
<dbReference type="EC" id="1.1.1.100" evidence="3"/>
<evidence type="ECO:0000313" key="6">
    <source>
        <dbReference type="EMBL" id="KAK9836748.1"/>
    </source>
</evidence>
<dbReference type="AlphaFoldDB" id="A0AAW1RTB4"/>